<dbReference type="Pfam" id="PF08031">
    <property type="entry name" value="BBE"/>
    <property type="match status" value="1"/>
</dbReference>
<keyword evidence="3" id="KW-1185">Reference proteome</keyword>
<dbReference type="InParanoid" id="A0A2P5I6L9"/>
<dbReference type="OrthoDB" id="9983560at2759"/>
<dbReference type="STRING" id="158607.A0A2P5I6L9"/>
<dbReference type="GO" id="GO:0050660">
    <property type="term" value="F:flavin adenine dinucleotide binding"/>
    <property type="evidence" value="ECO:0007669"/>
    <property type="project" value="InterPro"/>
</dbReference>
<dbReference type="InterPro" id="IPR016169">
    <property type="entry name" value="FAD-bd_PCMH_sub2"/>
</dbReference>
<comment type="caution">
    <text evidence="2">The sequence shown here is derived from an EMBL/GenBank/DDBJ whole genome shotgun (WGS) entry which is preliminary data.</text>
</comment>
<sequence>MNPLPRFANLSDGGKYAAESMRAASDHITSLGGTSVVEVLPSWADVWVNNTYGFNPLTTYVPADLPFTVAGSSDGYDTNTSLHPGWYDALWKIGTSLSLPSIGSYEKRLEAAVNATRILQLVQDLVGPGSASYINEASSFIGDWKEAWWGPNYSRLIEIKKKYDPDMLLKWWKCIGFEDADVESLRYSCQGKLQGDVYRAIS</sequence>
<proteinExistence type="predicted"/>
<dbReference type="Gene3D" id="3.30.465.10">
    <property type="match status" value="1"/>
</dbReference>
<evidence type="ECO:0000313" key="3">
    <source>
        <dbReference type="Proteomes" id="UP000094444"/>
    </source>
</evidence>
<accession>A0A2P5I6L9</accession>
<feature type="domain" description="Berberine/berberine-like" evidence="1">
    <location>
        <begin position="132"/>
        <end position="169"/>
    </location>
</feature>
<gene>
    <name evidence="2" type="ORF">DHEL01_v203452</name>
</gene>
<dbReference type="Proteomes" id="UP000094444">
    <property type="component" value="Unassembled WGS sequence"/>
</dbReference>
<reference evidence="2" key="1">
    <citation type="submission" date="2017-09" db="EMBL/GenBank/DDBJ databases">
        <title>Polyketide synthases of a Diaporthe helianthi virulent isolate.</title>
        <authorList>
            <person name="Baroncelli R."/>
        </authorList>
    </citation>
    <scope>NUCLEOTIDE SEQUENCE [LARGE SCALE GENOMIC DNA]</scope>
    <source>
        <strain evidence="2">7/96</strain>
    </source>
</reference>
<name>A0A2P5I6L9_DIAHE</name>
<evidence type="ECO:0000259" key="1">
    <source>
        <dbReference type="Pfam" id="PF08031"/>
    </source>
</evidence>
<dbReference type="InterPro" id="IPR012951">
    <property type="entry name" value="BBE"/>
</dbReference>
<dbReference type="Gene3D" id="3.40.462.20">
    <property type="match status" value="1"/>
</dbReference>
<organism evidence="2 3">
    <name type="scientific">Diaporthe helianthi</name>
    <dbReference type="NCBI Taxonomy" id="158607"/>
    <lineage>
        <taxon>Eukaryota</taxon>
        <taxon>Fungi</taxon>
        <taxon>Dikarya</taxon>
        <taxon>Ascomycota</taxon>
        <taxon>Pezizomycotina</taxon>
        <taxon>Sordariomycetes</taxon>
        <taxon>Sordariomycetidae</taxon>
        <taxon>Diaporthales</taxon>
        <taxon>Diaporthaceae</taxon>
        <taxon>Diaporthe</taxon>
    </lineage>
</organism>
<evidence type="ECO:0000313" key="2">
    <source>
        <dbReference type="EMBL" id="POS78145.1"/>
    </source>
</evidence>
<dbReference type="EMBL" id="MAVT02000209">
    <property type="protein sequence ID" value="POS78145.1"/>
    <property type="molecule type" value="Genomic_DNA"/>
</dbReference>
<dbReference type="GO" id="GO:0016491">
    <property type="term" value="F:oxidoreductase activity"/>
    <property type="evidence" value="ECO:0007669"/>
    <property type="project" value="InterPro"/>
</dbReference>
<dbReference type="AlphaFoldDB" id="A0A2P5I6L9"/>
<protein>
    <submittedName>
        <fullName evidence="2">FAD binding domain-containing protein</fullName>
    </submittedName>
</protein>